<feature type="compositionally biased region" description="Basic residues" evidence="1">
    <location>
        <begin position="1361"/>
        <end position="1377"/>
    </location>
</feature>
<keyword evidence="2" id="KW-0472">Membrane</keyword>
<feature type="compositionally biased region" description="Acidic residues" evidence="1">
    <location>
        <begin position="1441"/>
        <end position="1454"/>
    </location>
</feature>
<feature type="compositionally biased region" description="Low complexity" evidence="1">
    <location>
        <begin position="1231"/>
        <end position="1246"/>
    </location>
</feature>
<feature type="compositionally biased region" description="Basic and acidic residues" evidence="1">
    <location>
        <begin position="1274"/>
        <end position="1283"/>
    </location>
</feature>
<feature type="compositionally biased region" description="Basic and acidic residues" evidence="1">
    <location>
        <begin position="1518"/>
        <end position="1550"/>
    </location>
</feature>
<feature type="compositionally biased region" description="Basic and acidic residues" evidence="1">
    <location>
        <begin position="1559"/>
        <end position="1573"/>
    </location>
</feature>
<feature type="compositionally biased region" description="Acidic residues" evidence="1">
    <location>
        <begin position="1346"/>
        <end position="1357"/>
    </location>
</feature>
<feature type="compositionally biased region" description="Acidic residues" evidence="1">
    <location>
        <begin position="1382"/>
        <end position="1399"/>
    </location>
</feature>
<evidence type="ECO:0000313" key="4">
    <source>
        <dbReference type="EMBL" id="CAE7300999.1"/>
    </source>
</evidence>
<evidence type="ECO:0000256" key="2">
    <source>
        <dbReference type="SAM" id="Phobius"/>
    </source>
</evidence>
<feature type="compositionally biased region" description="Acidic residues" evidence="1">
    <location>
        <begin position="1287"/>
        <end position="1296"/>
    </location>
</feature>
<name>A0A812NDC2_9DINO</name>
<dbReference type="PROSITE" id="PS50004">
    <property type="entry name" value="C2"/>
    <property type="match status" value="1"/>
</dbReference>
<dbReference type="PANTHER" id="PTHR48134:SF2">
    <property type="entry name" value="OS04G0609100 PROTEIN"/>
    <property type="match status" value="1"/>
</dbReference>
<keyword evidence="5" id="KW-1185">Reference proteome</keyword>
<feature type="domain" description="C2" evidence="3">
    <location>
        <begin position="33"/>
        <end position="154"/>
    </location>
</feature>
<organism evidence="4 5">
    <name type="scientific">Symbiodinium necroappetens</name>
    <dbReference type="NCBI Taxonomy" id="1628268"/>
    <lineage>
        <taxon>Eukaryota</taxon>
        <taxon>Sar</taxon>
        <taxon>Alveolata</taxon>
        <taxon>Dinophyceae</taxon>
        <taxon>Suessiales</taxon>
        <taxon>Symbiodiniaceae</taxon>
        <taxon>Symbiodinium</taxon>
    </lineage>
</organism>
<dbReference type="SUPFAM" id="SSF49562">
    <property type="entry name" value="C2 domain (Calcium/lipid-binding domain, CaLB)"/>
    <property type="match status" value="1"/>
</dbReference>
<feature type="transmembrane region" description="Helical" evidence="2">
    <location>
        <begin position="636"/>
        <end position="656"/>
    </location>
</feature>
<dbReference type="Gene3D" id="2.60.40.150">
    <property type="entry name" value="C2 domain"/>
    <property type="match status" value="1"/>
</dbReference>
<reference evidence="4" key="1">
    <citation type="submission" date="2021-02" db="EMBL/GenBank/DDBJ databases">
        <authorList>
            <person name="Dougan E. K."/>
            <person name="Rhodes N."/>
            <person name="Thang M."/>
            <person name="Chan C."/>
        </authorList>
    </citation>
    <scope>NUCLEOTIDE SEQUENCE</scope>
</reference>
<comment type="caution">
    <text evidence="4">The sequence shown here is derived from an EMBL/GenBank/DDBJ whole genome shotgun (WGS) entry which is preliminary data.</text>
</comment>
<evidence type="ECO:0000256" key="1">
    <source>
        <dbReference type="SAM" id="MobiDB-lite"/>
    </source>
</evidence>
<feature type="compositionally biased region" description="Acidic residues" evidence="1">
    <location>
        <begin position="1247"/>
        <end position="1266"/>
    </location>
</feature>
<dbReference type="InterPro" id="IPR000008">
    <property type="entry name" value="C2_dom"/>
</dbReference>
<accession>A0A812NDC2</accession>
<feature type="region of interest" description="Disordered" evidence="1">
    <location>
        <begin position="1231"/>
        <end position="1580"/>
    </location>
</feature>
<sequence length="1580" mass="177243">MAGFMGSPEGDETKSLLEKVQTKDDFHTKRWRCLSHPTRALETLSPVAILEIGILNARDLAERESGYWRSADTTADSFVQVVLDDQELEKCITPVARAKKQPMWLYHCEVDILAPMSMIRLQVFDDQPTEKVQIGFVDICVGDIPHDKTIEGWFELRFQDNFQSTSMDRYNHHCLMREEEVSQREFREEQSKKEKGNQPTNPEALEEGNKVTEKLVVKKQFFASSKERAMDAFQACVHSTADRAEEYGFQTLSASLKEGGTRERYRSNNGELYISLKLKTVVSSADSLFALALDAPPPVNMGIRETTELKRTPDIQQCVDEAWEVKVKLLDDALLCCMYGFKYLISWRCWPLSLLYFLGLLVCCYKSYWWWAIIPALLSVSLVVNSFPEQRKYMTRGGQNADLTEEGFKHTASWRNTDEVQKFILRLLTEDMKARLDNPRNSHKLRAFAAQCMRDGVPTVSLSELRLALMAAPFVVAEDNVATFQRNDLVWVDGRERGTILELTAPENITVELQPTLLDPEKHVKVVHQRQLTKRGESIPNLPKWASDLAVSSAMVQIYPPLEGIRHGLLPVIATVTDILTWKNKSVAVGLLVVLLSVSALFFWAAIMHVIHSNGKGNLSYAQEVVILVLRSLDNFIAAIVTMVIFLFQAWWMTHFSSFAKIMQRREHQRQAPGIWKFYREDQEQSEMLRNVLAKEAEEYPHGMFHLPHMSGDASAAYAAHYNRAARNVLFSAKAENFQRHCSACGVAEWGLVLQIALGSTMQPAKPTDLSLDFAPFHASTSMFQLPRKLVLQVGVMQMYTLALVTGEPLKSGAPLGLEALPDPIGLLRLNRGVPDCVRAAARSDEFCTVVQEPGAATAWVPRRVFSKELVQSEGAEEVVPGQSWCALRLEPRSRSSVSLAALFQTLSAASLRARLLSAGPEVILIPEADLSTAVALLVQDGHALWPSTRISSPVWRDVSASDPVAKELAGVWSLVQREQPLGTAVAEYTDGDGPLRLQAPSGLFVELCIPRKKGHDTEEASFGGYCHVEANGRHLQYMQQRRIDFQPPHVEVPSFVVTPSEASIEVTAVGANEFRELWARVGAAGTPESPEVASLELQSESPKGKVARYGLWIFIGMRFARILGPSQGHGAVASAYCQSLAQLRQIRGKSVVDKELNDLYEAVFGVVEEPGRLRTCKKSRSPGQADTMLFDYTDPDTGKVNVESETVVYETPGGRTETWRIVDWTFDPFSRASSPAPSRATSLAPDSEEEPAATSIAEEDDEEEGMAVTAQAHEPDPERELTDIGEPSDEEPEPVVEEKPERKKKAKLKGREDAEVKRPEKAKKKGKKQKDADDEEDDVAQKEVNEEEEDEEEDEEAAAKKKKKKKKKKHKEKKHKQQESQCDEEEGSGGECEEEAQEELATPEPKAKKEKKKHKKDEREKKEKKAKKSKTHKARNALAQEDEEEEAPEDPESEAPCADEPSDEDEGALMAELRAMRLRARQDRETTLKAMRKSRQEVENESPEAPARSKAGKTKAKLKEAEDVRKAKEIKDKQKKDRGTPQKDKDKGIKKTTAKRKASSEEPPMDKAPKELVKKKRRT</sequence>
<protein>
    <recommendedName>
        <fullName evidence="3">C2 domain-containing protein</fullName>
    </recommendedName>
</protein>
<dbReference type="InterPro" id="IPR035892">
    <property type="entry name" value="C2_domain_sf"/>
</dbReference>
<feature type="region of interest" description="Disordered" evidence="1">
    <location>
        <begin position="181"/>
        <end position="208"/>
    </location>
</feature>
<feature type="compositionally biased region" description="Basic and acidic residues" evidence="1">
    <location>
        <begin position="181"/>
        <end position="196"/>
    </location>
</feature>
<dbReference type="EMBL" id="CAJNJA010012620">
    <property type="protein sequence ID" value="CAE7300999.1"/>
    <property type="molecule type" value="Genomic_DNA"/>
</dbReference>
<feature type="transmembrane region" description="Helical" evidence="2">
    <location>
        <begin position="587"/>
        <end position="611"/>
    </location>
</feature>
<proteinExistence type="predicted"/>
<evidence type="ECO:0000313" key="5">
    <source>
        <dbReference type="Proteomes" id="UP000601435"/>
    </source>
</evidence>
<dbReference type="Proteomes" id="UP000601435">
    <property type="component" value="Unassembled WGS sequence"/>
</dbReference>
<feature type="transmembrane region" description="Helical" evidence="2">
    <location>
        <begin position="368"/>
        <end position="387"/>
    </location>
</feature>
<dbReference type="OrthoDB" id="1029639at2759"/>
<dbReference type="PANTHER" id="PTHR48134">
    <property type="entry name" value="GLYCOPROTEIN 96-92-RELATED-RELATED"/>
    <property type="match status" value="1"/>
</dbReference>
<feature type="compositionally biased region" description="Basic and acidic residues" evidence="1">
    <location>
        <begin position="1310"/>
        <end position="1320"/>
    </location>
</feature>
<evidence type="ECO:0000259" key="3">
    <source>
        <dbReference type="PROSITE" id="PS50004"/>
    </source>
</evidence>
<feature type="compositionally biased region" description="Basic residues" evidence="1">
    <location>
        <begin position="1425"/>
        <end position="1436"/>
    </location>
</feature>
<keyword evidence="2" id="KW-1133">Transmembrane helix</keyword>
<dbReference type="Pfam" id="PF00168">
    <property type="entry name" value="C2"/>
    <property type="match status" value="1"/>
</dbReference>
<keyword evidence="2" id="KW-0812">Transmembrane</keyword>
<gene>
    <name evidence="4" type="ORF">SNEC2469_LOCUS7432</name>
</gene>